<evidence type="ECO:0000313" key="3">
    <source>
        <dbReference type="Proteomes" id="UP000504636"/>
    </source>
</evidence>
<dbReference type="AlphaFoldDB" id="A0A6A6Z9B0"/>
<organism evidence="2">
    <name type="scientific">Mytilinidion resinicola</name>
    <dbReference type="NCBI Taxonomy" id="574789"/>
    <lineage>
        <taxon>Eukaryota</taxon>
        <taxon>Fungi</taxon>
        <taxon>Dikarya</taxon>
        <taxon>Ascomycota</taxon>
        <taxon>Pezizomycotina</taxon>
        <taxon>Dothideomycetes</taxon>
        <taxon>Pleosporomycetidae</taxon>
        <taxon>Mytilinidiales</taxon>
        <taxon>Mytilinidiaceae</taxon>
        <taxon>Mytilinidion</taxon>
    </lineage>
</organism>
<name>A0A6A6Z9B0_9PEZI</name>
<sequence length="203" mass="22566">MDPSTTNGGFAVQAPPPAINTTRPQAHKKPHSEKRRPIGKKPANTKFVSQEEIREHIQNFVAVWNKLSEDEKSALQKVFSYNPNTLSAKTHAFVYGTPKKSLADRITPSVKIAVQEAEKEARKLAKVEKRKTIRAQKNGAKAVAQHIQGNAQQVLATVQEPIIQEPKVQEANYGFNPENFKVETANNTATEAPDKSDIIDYED</sequence>
<dbReference type="RefSeq" id="XP_033584352.1">
    <property type="nucleotide sequence ID" value="XM_033723216.1"/>
</dbReference>
<protein>
    <submittedName>
        <fullName evidence="2 4">Uncharacterized protein</fullName>
    </submittedName>
</protein>
<feature type="compositionally biased region" description="Basic residues" evidence="1">
    <location>
        <begin position="25"/>
        <end position="39"/>
    </location>
</feature>
<accession>A0A6A6Z9B0</accession>
<dbReference type="GeneID" id="54464109"/>
<dbReference type="Proteomes" id="UP000504636">
    <property type="component" value="Unplaced"/>
</dbReference>
<reference evidence="4" key="3">
    <citation type="submission" date="2025-04" db="UniProtKB">
        <authorList>
            <consortium name="RefSeq"/>
        </authorList>
    </citation>
    <scope>IDENTIFICATION</scope>
    <source>
        <strain evidence="4">CBS 304.34</strain>
    </source>
</reference>
<dbReference type="EMBL" id="MU003692">
    <property type="protein sequence ID" value="KAF2817388.1"/>
    <property type="molecule type" value="Genomic_DNA"/>
</dbReference>
<reference evidence="2 4" key="1">
    <citation type="journal article" date="2020" name="Stud. Mycol.">
        <title>101 Dothideomycetes genomes: a test case for predicting lifestyles and emergence of pathogens.</title>
        <authorList>
            <person name="Haridas S."/>
            <person name="Albert R."/>
            <person name="Binder M."/>
            <person name="Bloem J."/>
            <person name="Labutti K."/>
            <person name="Salamov A."/>
            <person name="Andreopoulos B."/>
            <person name="Baker S."/>
            <person name="Barry K."/>
            <person name="Bills G."/>
            <person name="Bluhm B."/>
            <person name="Cannon C."/>
            <person name="Castanera R."/>
            <person name="Culley D."/>
            <person name="Daum C."/>
            <person name="Ezra D."/>
            <person name="Gonzalez J."/>
            <person name="Henrissat B."/>
            <person name="Kuo A."/>
            <person name="Liang C."/>
            <person name="Lipzen A."/>
            <person name="Lutzoni F."/>
            <person name="Magnuson J."/>
            <person name="Mondo S."/>
            <person name="Nolan M."/>
            <person name="Ohm R."/>
            <person name="Pangilinan J."/>
            <person name="Park H.-J."/>
            <person name="Ramirez L."/>
            <person name="Alfaro M."/>
            <person name="Sun H."/>
            <person name="Tritt A."/>
            <person name="Yoshinaga Y."/>
            <person name="Zwiers L.-H."/>
            <person name="Turgeon B."/>
            <person name="Goodwin S."/>
            <person name="Spatafora J."/>
            <person name="Crous P."/>
            <person name="Grigoriev I."/>
        </authorList>
    </citation>
    <scope>NUCLEOTIDE SEQUENCE</scope>
    <source>
        <strain evidence="2 4">CBS 304.34</strain>
    </source>
</reference>
<keyword evidence="3" id="KW-1185">Reference proteome</keyword>
<reference evidence="4" key="2">
    <citation type="submission" date="2020-04" db="EMBL/GenBank/DDBJ databases">
        <authorList>
            <consortium name="NCBI Genome Project"/>
        </authorList>
    </citation>
    <scope>NUCLEOTIDE SEQUENCE</scope>
    <source>
        <strain evidence="4">CBS 304.34</strain>
    </source>
</reference>
<feature type="region of interest" description="Disordered" evidence="1">
    <location>
        <begin position="1"/>
        <end position="46"/>
    </location>
</feature>
<evidence type="ECO:0000313" key="2">
    <source>
        <dbReference type="EMBL" id="KAF2817388.1"/>
    </source>
</evidence>
<feature type="compositionally biased region" description="Basic and acidic residues" evidence="1">
    <location>
        <begin position="192"/>
        <end position="203"/>
    </location>
</feature>
<gene>
    <name evidence="2 4" type="ORF">BDZ99DRAFT_493217</name>
</gene>
<evidence type="ECO:0000256" key="1">
    <source>
        <dbReference type="SAM" id="MobiDB-lite"/>
    </source>
</evidence>
<feature type="region of interest" description="Disordered" evidence="1">
    <location>
        <begin position="182"/>
        <end position="203"/>
    </location>
</feature>
<dbReference type="OrthoDB" id="10371028at2759"/>
<proteinExistence type="predicted"/>
<evidence type="ECO:0000313" key="4">
    <source>
        <dbReference type="RefSeq" id="XP_033584352.1"/>
    </source>
</evidence>